<reference evidence="2 3" key="1">
    <citation type="submission" date="2018-08" db="EMBL/GenBank/DDBJ databases">
        <title>A genome reference for cultivated species of the human gut microbiota.</title>
        <authorList>
            <person name="Zou Y."/>
            <person name="Xue W."/>
            <person name="Luo G."/>
        </authorList>
    </citation>
    <scope>NUCLEOTIDE SEQUENCE [LARGE SCALE GENOMIC DNA]</scope>
    <source>
        <strain evidence="2 3">AM09-9</strain>
    </source>
</reference>
<organism evidence="2 3">
    <name type="scientific">[Ruminococcus] lactaris</name>
    <dbReference type="NCBI Taxonomy" id="46228"/>
    <lineage>
        <taxon>Bacteria</taxon>
        <taxon>Bacillati</taxon>
        <taxon>Bacillota</taxon>
        <taxon>Clostridia</taxon>
        <taxon>Lachnospirales</taxon>
        <taxon>Lachnospiraceae</taxon>
        <taxon>Mediterraneibacter</taxon>
    </lineage>
</organism>
<feature type="transmembrane region" description="Helical" evidence="1">
    <location>
        <begin position="134"/>
        <end position="160"/>
    </location>
</feature>
<sequence length="198" mass="22765">MMTDSKLLLLVTQKTELVELISFLAFFSLPFPLLGFTKILMPGKEKMFGKLQGCFWMMAVIYTVNYMTDLIPVTAVIVAEHFFMVVTIILVLYYGAYHIREHKNGKILRVMLGYITFSIFSISAFAFFYKGDSIRYSVCYMIGISGLVFFLMNAACIALYEQMEKSANAAVYARMGQTVIWTHCFRERMKKCTKISKK</sequence>
<keyword evidence="1" id="KW-0472">Membrane</keyword>
<keyword evidence="1" id="KW-0812">Transmembrane</keyword>
<protein>
    <submittedName>
        <fullName evidence="2">Uncharacterized protein</fullName>
    </submittedName>
</protein>
<feature type="transmembrane region" description="Helical" evidence="1">
    <location>
        <begin position="107"/>
        <end position="128"/>
    </location>
</feature>
<evidence type="ECO:0000313" key="2">
    <source>
        <dbReference type="EMBL" id="RHJ60492.1"/>
    </source>
</evidence>
<keyword evidence="1" id="KW-1133">Transmembrane helix</keyword>
<feature type="transmembrane region" description="Helical" evidence="1">
    <location>
        <begin position="70"/>
        <end position="95"/>
    </location>
</feature>
<accession>A0A415D363</accession>
<name>A0A415D363_9FIRM</name>
<gene>
    <name evidence="2" type="ORF">DW116_09360</name>
</gene>
<evidence type="ECO:0000256" key="1">
    <source>
        <dbReference type="SAM" id="Phobius"/>
    </source>
</evidence>
<dbReference type="AlphaFoldDB" id="A0A415D363"/>
<feature type="transmembrane region" description="Helical" evidence="1">
    <location>
        <begin position="20"/>
        <end position="40"/>
    </location>
</feature>
<comment type="caution">
    <text evidence="2">The sequence shown here is derived from an EMBL/GenBank/DDBJ whole genome shotgun (WGS) entry which is preliminary data.</text>
</comment>
<dbReference type="RefSeq" id="WP_023923114.1">
    <property type="nucleotide sequence ID" value="NZ_JAQDJO010000026.1"/>
</dbReference>
<dbReference type="Proteomes" id="UP000285832">
    <property type="component" value="Unassembled WGS sequence"/>
</dbReference>
<dbReference type="EMBL" id="QRMI01000022">
    <property type="protein sequence ID" value="RHJ60492.1"/>
    <property type="molecule type" value="Genomic_DNA"/>
</dbReference>
<evidence type="ECO:0000313" key="3">
    <source>
        <dbReference type="Proteomes" id="UP000285832"/>
    </source>
</evidence>
<proteinExistence type="predicted"/>